<dbReference type="Gene3D" id="3.30.70.330">
    <property type="match status" value="1"/>
</dbReference>
<evidence type="ECO:0000313" key="8">
    <source>
        <dbReference type="EMBL" id="KAL3619872.1"/>
    </source>
</evidence>
<dbReference type="Gene3D" id="1.10.10.10">
    <property type="entry name" value="Winged helix-like DNA-binding domain superfamily/Winged helix DNA-binding domain"/>
    <property type="match status" value="1"/>
</dbReference>
<dbReference type="InterPro" id="IPR036390">
    <property type="entry name" value="WH_DNA-bd_sf"/>
</dbReference>
<reference evidence="9" key="1">
    <citation type="journal article" date="2024" name="IScience">
        <title>Strigolactones Initiate the Formation of Haustorium-like Structures in Castilleja.</title>
        <authorList>
            <person name="Buerger M."/>
            <person name="Peterson D."/>
            <person name="Chory J."/>
        </authorList>
    </citation>
    <scope>NUCLEOTIDE SEQUENCE [LARGE SCALE GENOMIC DNA]</scope>
</reference>
<protein>
    <recommendedName>
        <fullName evidence="10">La-related protein 6B</fullName>
    </recommendedName>
</protein>
<dbReference type="EMBL" id="JAVIJP010000066">
    <property type="protein sequence ID" value="KAL3619872.1"/>
    <property type="molecule type" value="Genomic_DNA"/>
</dbReference>
<dbReference type="PANTHER" id="PTHR22792">
    <property type="entry name" value="LUPUS LA PROTEIN-RELATED"/>
    <property type="match status" value="1"/>
</dbReference>
<feature type="region of interest" description="Disordered" evidence="5">
    <location>
        <begin position="405"/>
        <end position="431"/>
    </location>
</feature>
<dbReference type="SUPFAM" id="SSF54928">
    <property type="entry name" value="RNA-binding domain, RBD"/>
    <property type="match status" value="1"/>
</dbReference>
<dbReference type="Proteomes" id="UP001632038">
    <property type="component" value="Unassembled WGS sequence"/>
</dbReference>
<dbReference type="PRINTS" id="PR00302">
    <property type="entry name" value="LUPUSLA"/>
</dbReference>
<dbReference type="SMART" id="SM00715">
    <property type="entry name" value="LA"/>
    <property type="match status" value="1"/>
</dbReference>
<evidence type="ECO:0000313" key="9">
    <source>
        <dbReference type="Proteomes" id="UP001632038"/>
    </source>
</evidence>
<dbReference type="InterPro" id="IPR045180">
    <property type="entry name" value="La_dom_prot"/>
</dbReference>
<dbReference type="AlphaFoldDB" id="A0ABD3BRJ7"/>
<keyword evidence="3" id="KW-0539">Nucleus</keyword>
<comment type="subcellular location">
    <subcellularLocation>
        <location evidence="1">Nucleus</location>
    </subcellularLocation>
</comment>
<feature type="compositionally biased region" description="Polar residues" evidence="5">
    <location>
        <begin position="232"/>
        <end position="243"/>
    </location>
</feature>
<dbReference type="InterPro" id="IPR034878">
    <property type="entry name" value="La-rel_plant_RRM"/>
</dbReference>
<comment type="caution">
    <text evidence="8">The sequence shown here is derived from an EMBL/GenBank/DDBJ whole genome shotgun (WGS) entry which is preliminary data.</text>
</comment>
<dbReference type="InterPro" id="IPR006630">
    <property type="entry name" value="La_HTH"/>
</dbReference>
<feature type="domain" description="HTH La-type RNA-binding" evidence="7">
    <location>
        <begin position="101"/>
        <end position="192"/>
    </location>
</feature>
<dbReference type="GO" id="GO:0003723">
    <property type="term" value="F:RNA binding"/>
    <property type="evidence" value="ECO:0007669"/>
    <property type="project" value="UniProtKB-UniRule"/>
</dbReference>
<evidence type="ECO:0008006" key="10">
    <source>
        <dbReference type="Google" id="ProtNLM"/>
    </source>
</evidence>
<dbReference type="GO" id="GO:0005634">
    <property type="term" value="C:nucleus"/>
    <property type="evidence" value="ECO:0007669"/>
    <property type="project" value="UniProtKB-SubCell"/>
</dbReference>
<evidence type="ECO:0000259" key="7">
    <source>
        <dbReference type="PROSITE" id="PS50961"/>
    </source>
</evidence>
<accession>A0ABD3BRJ7</accession>
<dbReference type="PROSITE" id="PS50102">
    <property type="entry name" value="RRM"/>
    <property type="match status" value="1"/>
</dbReference>
<evidence type="ECO:0000256" key="5">
    <source>
        <dbReference type="SAM" id="MobiDB-lite"/>
    </source>
</evidence>
<dbReference type="SUPFAM" id="SSF46785">
    <property type="entry name" value="Winged helix' DNA-binding domain"/>
    <property type="match status" value="1"/>
</dbReference>
<dbReference type="CDD" id="cd12288">
    <property type="entry name" value="RRM_La_like_plant"/>
    <property type="match status" value="1"/>
</dbReference>
<dbReference type="Pfam" id="PF05383">
    <property type="entry name" value="La"/>
    <property type="match status" value="1"/>
</dbReference>
<proteinExistence type="predicted"/>
<dbReference type="SMART" id="SM00360">
    <property type="entry name" value="RRM"/>
    <property type="match status" value="1"/>
</dbReference>
<feature type="region of interest" description="Disordered" evidence="5">
    <location>
        <begin position="229"/>
        <end position="252"/>
    </location>
</feature>
<name>A0ABD3BRJ7_9LAMI</name>
<evidence type="ECO:0000259" key="6">
    <source>
        <dbReference type="PROSITE" id="PS50102"/>
    </source>
</evidence>
<dbReference type="PANTHER" id="PTHR22792:SF66">
    <property type="entry name" value="LA-RELATED PROTEIN 6B"/>
    <property type="match status" value="1"/>
</dbReference>
<evidence type="ECO:0000256" key="4">
    <source>
        <dbReference type="PROSITE-ProRule" id="PRU00332"/>
    </source>
</evidence>
<evidence type="ECO:0000256" key="1">
    <source>
        <dbReference type="ARBA" id="ARBA00004123"/>
    </source>
</evidence>
<feature type="region of interest" description="Disordered" evidence="5">
    <location>
        <begin position="1"/>
        <end position="40"/>
    </location>
</feature>
<feature type="compositionally biased region" description="Basic residues" evidence="5">
    <location>
        <begin position="357"/>
        <end position="380"/>
    </location>
</feature>
<keyword evidence="9" id="KW-1185">Reference proteome</keyword>
<dbReference type="InterPro" id="IPR035979">
    <property type="entry name" value="RBD_domain_sf"/>
</dbReference>
<dbReference type="InterPro" id="IPR000504">
    <property type="entry name" value="RRM_dom"/>
</dbReference>
<evidence type="ECO:0000256" key="3">
    <source>
        <dbReference type="ARBA" id="ARBA00023242"/>
    </source>
</evidence>
<feature type="domain" description="RRM" evidence="6">
    <location>
        <begin position="199"/>
        <end position="294"/>
    </location>
</feature>
<feature type="region of interest" description="Disordered" evidence="5">
    <location>
        <begin position="326"/>
        <end position="390"/>
    </location>
</feature>
<dbReference type="PROSITE" id="PS50961">
    <property type="entry name" value="HTH_LA"/>
    <property type="match status" value="1"/>
</dbReference>
<evidence type="ECO:0000256" key="2">
    <source>
        <dbReference type="ARBA" id="ARBA00022884"/>
    </source>
</evidence>
<sequence>MDHEQASEALSPSASISPKKLNAKAPEFVPRSSAAAPPPPPALMRPVYVRAPPPFVPPYYGYENYYQQNVAPFYGYNVNPVGPPEFVTDVKSGGITTVTKKNGMPDADQKIINQVEFYFSDINLATTDQLFKIMREDPEGYVPLPVVASFKKIKTAITDVAQLASILRGSKKLLVSEDGENVKRKHPLTESDMEELQSHIVIAENLPEDHSHQNLMKIFSSVGSVKSIRTCPPQNQNGSSLSASKPGKGDGSHFSGKFHAFVEYESVEVAEKAVTELNNETSWRNSLKVRLLLKSAIKSTHIRTNKNGHEDQISGMRDEAAVSEMQGFKENQSEDSPRQSDAKYHERQLKDNAKGNSQRKGRNGNNKGKGRGQGRGRPHHPLTNGGCVLGSAPLEVSTEKLNLSKAAASPVPRMPDGTKGFSVGRGKSVAV</sequence>
<keyword evidence="2 4" id="KW-0694">RNA-binding</keyword>
<gene>
    <name evidence="8" type="ORF">CASFOL_034784</name>
</gene>
<dbReference type="InterPro" id="IPR002344">
    <property type="entry name" value="Lupus_La"/>
</dbReference>
<feature type="compositionally biased region" description="Basic and acidic residues" evidence="5">
    <location>
        <begin position="331"/>
        <end position="353"/>
    </location>
</feature>
<dbReference type="InterPro" id="IPR012677">
    <property type="entry name" value="Nucleotide-bd_a/b_plait_sf"/>
</dbReference>
<organism evidence="8 9">
    <name type="scientific">Castilleja foliolosa</name>
    <dbReference type="NCBI Taxonomy" id="1961234"/>
    <lineage>
        <taxon>Eukaryota</taxon>
        <taxon>Viridiplantae</taxon>
        <taxon>Streptophyta</taxon>
        <taxon>Embryophyta</taxon>
        <taxon>Tracheophyta</taxon>
        <taxon>Spermatophyta</taxon>
        <taxon>Magnoliopsida</taxon>
        <taxon>eudicotyledons</taxon>
        <taxon>Gunneridae</taxon>
        <taxon>Pentapetalae</taxon>
        <taxon>asterids</taxon>
        <taxon>lamiids</taxon>
        <taxon>Lamiales</taxon>
        <taxon>Orobanchaceae</taxon>
        <taxon>Pedicularideae</taxon>
        <taxon>Castillejinae</taxon>
        <taxon>Castilleja</taxon>
    </lineage>
</organism>
<dbReference type="InterPro" id="IPR036388">
    <property type="entry name" value="WH-like_DNA-bd_sf"/>
</dbReference>